<protein>
    <submittedName>
        <fullName evidence="1">LPXTG-site transpeptidase (Sortase) family protein</fullName>
    </submittedName>
</protein>
<sequence length="242" mass="25343">MPASPPTPAEPDQASPTRRRVRSVMTAVFWGGAGLLLATTLMGGGEDPPDDAHGPRASRTVAAAPSADASTGPAEGGSAASASPAERPPRKHLPRSAPTRLVIPSIGVNAPFTALDTDSEGRLEAPPANDTNLVGWYARGVSPGELGTAIIAGHVDTKTSAAVFARLGELEKGDRFQVRRADGTRATFVVDEAESFEKDDFPNERVYADTPDAQVRLITCAGAYDHAAKDYTENLVVFARLV</sequence>
<evidence type="ECO:0000313" key="1">
    <source>
        <dbReference type="EMBL" id="MEY9810624.1"/>
    </source>
</evidence>
<dbReference type="EMBL" id="JBGCBD010000002">
    <property type="protein sequence ID" value="MEY9810624.1"/>
    <property type="molecule type" value="Genomic_DNA"/>
</dbReference>
<organism evidence="1 2">
    <name type="scientific">Streptomyces albogriseolus</name>
    <dbReference type="NCBI Taxonomy" id="1887"/>
    <lineage>
        <taxon>Bacteria</taxon>
        <taxon>Bacillati</taxon>
        <taxon>Actinomycetota</taxon>
        <taxon>Actinomycetes</taxon>
        <taxon>Kitasatosporales</taxon>
        <taxon>Streptomycetaceae</taxon>
        <taxon>Streptomyces</taxon>
        <taxon>Streptomyces albogriseolus group</taxon>
    </lineage>
</organism>
<evidence type="ECO:0000313" key="2">
    <source>
        <dbReference type="Proteomes" id="UP001565447"/>
    </source>
</evidence>
<dbReference type="Proteomes" id="UP001565447">
    <property type="component" value="Unassembled WGS sequence"/>
</dbReference>
<accession>A0ACC6UGH3</accession>
<gene>
    <name evidence="1" type="ORF">RKD21_000881</name>
</gene>
<keyword evidence="2" id="KW-1185">Reference proteome</keyword>
<comment type="caution">
    <text evidence="1">The sequence shown here is derived from an EMBL/GenBank/DDBJ whole genome shotgun (WGS) entry which is preliminary data.</text>
</comment>
<name>A0ACC6UGH3_STRAO</name>
<proteinExistence type="predicted"/>
<reference evidence="1" key="1">
    <citation type="submission" date="2024-07" db="EMBL/GenBank/DDBJ databases">
        <title>Genome sequencing of plant associated microbes to promote plant fitness in Sorghum bicolor and Oryza sativa.</title>
        <authorList>
            <person name="Coleman-Derr D."/>
        </authorList>
    </citation>
    <scope>NUCLEOTIDE SEQUENCE</scope>
    <source>
        <strain evidence="1">SAI-173</strain>
    </source>
</reference>